<name>A0ACA9PAU8_9GLOM</name>
<protein>
    <submittedName>
        <fullName evidence="1">8551_t:CDS:1</fullName>
    </submittedName>
</protein>
<proteinExistence type="predicted"/>
<accession>A0ACA9PAU8</accession>
<reference evidence="1" key="1">
    <citation type="submission" date="2021-06" db="EMBL/GenBank/DDBJ databases">
        <authorList>
            <person name="Kallberg Y."/>
            <person name="Tangrot J."/>
            <person name="Rosling A."/>
        </authorList>
    </citation>
    <scope>NUCLEOTIDE SEQUENCE</scope>
    <source>
        <strain evidence="1">28 12/20/2015</strain>
    </source>
</reference>
<organism evidence="1 2">
    <name type="scientific">Cetraspora pellucida</name>
    <dbReference type="NCBI Taxonomy" id="1433469"/>
    <lineage>
        <taxon>Eukaryota</taxon>
        <taxon>Fungi</taxon>
        <taxon>Fungi incertae sedis</taxon>
        <taxon>Mucoromycota</taxon>
        <taxon>Glomeromycotina</taxon>
        <taxon>Glomeromycetes</taxon>
        <taxon>Diversisporales</taxon>
        <taxon>Gigasporaceae</taxon>
        <taxon>Cetraspora</taxon>
    </lineage>
</organism>
<evidence type="ECO:0000313" key="1">
    <source>
        <dbReference type="EMBL" id="CAG8698978.1"/>
    </source>
</evidence>
<dbReference type="EMBL" id="CAJVPW010022847">
    <property type="protein sequence ID" value="CAG8698978.1"/>
    <property type="molecule type" value="Genomic_DNA"/>
</dbReference>
<sequence>PLVRDIPAELLGIANWRKRTYALEACTKGRVTVRHLKPEQTNLSGLPARSKKETDKESRKEGKSELASKDGLRYKPGDDSMADTN</sequence>
<feature type="non-terminal residue" evidence="1">
    <location>
        <position position="1"/>
    </location>
</feature>
<keyword evidence="2" id="KW-1185">Reference proteome</keyword>
<gene>
    <name evidence="1" type="ORF">SPELUC_LOCUS11172</name>
</gene>
<dbReference type="Proteomes" id="UP000789366">
    <property type="component" value="Unassembled WGS sequence"/>
</dbReference>
<comment type="caution">
    <text evidence="1">The sequence shown here is derived from an EMBL/GenBank/DDBJ whole genome shotgun (WGS) entry which is preliminary data.</text>
</comment>
<evidence type="ECO:0000313" key="2">
    <source>
        <dbReference type="Proteomes" id="UP000789366"/>
    </source>
</evidence>